<evidence type="ECO:0000256" key="8">
    <source>
        <dbReference type="ARBA" id="ARBA00083109"/>
    </source>
</evidence>
<dbReference type="PRINTS" id="PR00395">
    <property type="entry name" value="RIBOSOMALS2"/>
</dbReference>
<dbReference type="CDD" id="cd01425">
    <property type="entry name" value="RPS2"/>
    <property type="match status" value="1"/>
</dbReference>
<comment type="similarity">
    <text evidence="2">Belongs to the universal ribosomal protein uS2 family.</text>
</comment>
<accession>A0AAW0XVR2</accession>
<evidence type="ECO:0000256" key="5">
    <source>
        <dbReference type="ARBA" id="ARBA00023274"/>
    </source>
</evidence>
<evidence type="ECO:0000256" key="3">
    <source>
        <dbReference type="ARBA" id="ARBA00022980"/>
    </source>
</evidence>
<organism evidence="9 10">
    <name type="scientific">Cherax quadricarinatus</name>
    <name type="common">Australian red claw crayfish</name>
    <dbReference type="NCBI Taxonomy" id="27406"/>
    <lineage>
        <taxon>Eukaryota</taxon>
        <taxon>Metazoa</taxon>
        <taxon>Ecdysozoa</taxon>
        <taxon>Arthropoda</taxon>
        <taxon>Crustacea</taxon>
        <taxon>Multicrustacea</taxon>
        <taxon>Malacostraca</taxon>
        <taxon>Eumalacostraca</taxon>
        <taxon>Eucarida</taxon>
        <taxon>Decapoda</taxon>
        <taxon>Pleocyemata</taxon>
        <taxon>Astacidea</taxon>
        <taxon>Parastacoidea</taxon>
        <taxon>Parastacidae</taxon>
        <taxon>Cherax</taxon>
    </lineage>
</organism>
<dbReference type="AlphaFoldDB" id="A0AAW0XVR2"/>
<dbReference type="InterPro" id="IPR018130">
    <property type="entry name" value="Ribosomal_uS2_CS"/>
</dbReference>
<keyword evidence="10" id="KW-1185">Reference proteome</keyword>
<comment type="function">
    <text evidence="6">Required for mitoribosome formation and stability, and mitochondrial translation.</text>
</comment>
<dbReference type="PROSITE" id="PS00962">
    <property type="entry name" value="RIBOSOMAL_S2_1"/>
    <property type="match status" value="1"/>
</dbReference>
<keyword evidence="4" id="KW-0496">Mitochondrion</keyword>
<dbReference type="FunFam" id="3.40.50.10490:FF:000026">
    <property type="entry name" value="28S ribosomal protein S2, mitochondrial"/>
    <property type="match status" value="1"/>
</dbReference>
<dbReference type="GO" id="GO:0005743">
    <property type="term" value="C:mitochondrial inner membrane"/>
    <property type="evidence" value="ECO:0007669"/>
    <property type="project" value="UniProtKB-ARBA"/>
</dbReference>
<dbReference type="EMBL" id="JARKIK010000023">
    <property type="protein sequence ID" value="KAK8743911.1"/>
    <property type="molecule type" value="Genomic_DNA"/>
</dbReference>
<dbReference type="GO" id="GO:0006412">
    <property type="term" value="P:translation"/>
    <property type="evidence" value="ECO:0007669"/>
    <property type="project" value="InterPro"/>
</dbReference>
<dbReference type="Pfam" id="PF00318">
    <property type="entry name" value="Ribosomal_S2"/>
    <property type="match status" value="2"/>
</dbReference>
<evidence type="ECO:0000256" key="6">
    <source>
        <dbReference type="ARBA" id="ARBA00059792"/>
    </source>
</evidence>
<dbReference type="NCBIfam" id="TIGR01011">
    <property type="entry name" value="rpsB_bact"/>
    <property type="match status" value="1"/>
</dbReference>
<dbReference type="Proteomes" id="UP001445076">
    <property type="component" value="Unassembled WGS sequence"/>
</dbReference>
<keyword evidence="5" id="KW-0687">Ribonucleoprotein</keyword>
<comment type="caution">
    <text evidence="9">The sequence shown here is derived from an EMBL/GenBank/DDBJ whole genome shotgun (WGS) entry which is preliminary data.</text>
</comment>
<evidence type="ECO:0000256" key="1">
    <source>
        <dbReference type="ARBA" id="ARBA00004173"/>
    </source>
</evidence>
<name>A0AAW0XVR2_CHEQU</name>
<dbReference type="InterPro" id="IPR001865">
    <property type="entry name" value="Ribosomal_uS2"/>
</dbReference>
<evidence type="ECO:0000313" key="10">
    <source>
        <dbReference type="Proteomes" id="UP001445076"/>
    </source>
</evidence>
<evidence type="ECO:0000256" key="4">
    <source>
        <dbReference type="ARBA" id="ARBA00023128"/>
    </source>
</evidence>
<dbReference type="HAMAP" id="MF_00291_B">
    <property type="entry name" value="Ribosomal_uS2_B"/>
    <property type="match status" value="1"/>
</dbReference>
<gene>
    <name evidence="9" type="ORF">OTU49_000907</name>
</gene>
<dbReference type="PANTHER" id="PTHR12534:SF0">
    <property type="entry name" value="SMALL RIBOSOMAL SUBUNIT PROTEIN US2M"/>
    <property type="match status" value="1"/>
</dbReference>
<dbReference type="GO" id="GO:0003735">
    <property type="term" value="F:structural constituent of ribosome"/>
    <property type="evidence" value="ECO:0007669"/>
    <property type="project" value="InterPro"/>
</dbReference>
<evidence type="ECO:0000256" key="7">
    <source>
        <dbReference type="ARBA" id="ARBA00071390"/>
    </source>
</evidence>
<evidence type="ECO:0000256" key="2">
    <source>
        <dbReference type="ARBA" id="ARBA00006242"/>
    </source>
</evidence>
<dbReference type="PANTHER" id="PTHR12534">
    <property type="entry name" value="30S RIBOSOMAL PROTEIN S2 PROKARYOTIC AND ORGANELLAR"/>
    <property type="match status" value="1"/>
</dbReference>
<dbReference type="SUPFAM" id="SSF52313">
    <property type="entry name" value="Ribosomal protein S2"/>
    <property type="match status" value="1"/>
</dbReference>
<evidence type="ECO:0000313" key="9">
    <source>
        <dbReference type="EMBL" id="KAK8743911.1"/>
    </source>
</evidence>
<dbReference type="GO" id="GO:0005763">
    <property type="term" value="C:mitochondrial small ribosomal subunit"/>
    <property type="evidence" value="ECO:0007669"/>
    <property type="project" value="UniProtKB-ARBA"/>
</dbReference>
<keyword evidence="3" id="KW-0689">Ribosomal protein</keyword>
<protein>
    <recommendedName>
        <fullName evidence="7">Small ribosomal subunit protein uS2m</fullName>
    </recommendedName>
    <alternativeName>
        <fullName evidence="8">28S ribosomal protein S2, mitochondrial</fullName>
    </alternativeName>
</protein>
<sequence>MGRGLWHRGIVSSSNPVQSAVEPLEKLQESSSDAITEQMAKSLKYPDFFKVAELFTVEDLFNARVHLGHREGSLNDHMSQFIFGSRLSHLIFDLDQTATLLREALNFTAHIAFRGGIILFVGRIPQHQVMIENTAKECGEYAHTRYWQGGVLTNSTIQFGSVIRLPDLIIFLHTMNNVIYEHTAIRDAAKMLIPTVGIVDTNCNPNLITYPVPGNDDSAASISLFCNLFKAAILRGKEKRKELLGVH</sequence>
<reference evidence="9 10" key="1">
    <citation type="journal article" date="2024" name="BMC Genomics">
        <title>Genome assembly of redclaw crayfish (Cherax quadricarinatus) provides insights into its immune adaptation and hypoxia tolerance.</title>
        <authorList>
            <person name="Liu Z."/>
            <person name="Zheng J."/>
            <person name="Li H."/>
            <person name="Fang K."/>
            <person name="Wang S."/>
            <person name="He J."/>
            <person name="Zhou D."/>
            <person name="Weng S."/>
            <person name="Chi M."/>
            <person name="Gu Z."/>
            <person name="He J."/>
            <person name="Li F."/>
            <person name="Wang M."/>
        </authorList>
    </citation>
    <scope>NUCLEOTIDE SEQUENCE [LARGE SCALE GENOMIC DNA]</scope>
    <source>
        <strain evidence="9">ZL_2023a</strain>
    </source>
</reference>
<dbReference type="InterPro" id="IPR005706">
    <property type="entry name" value="Ribosomal_uS2_bac/mit/plastid"/>
</dbReference>
<comment type="subcellular location">
    <subcellularLocation>
        <location evidence="1">Mitochondrion</location>
    </subcellularLocation>
</comment>
<dbReference type="Gene3D" id="3.40.50.10490">
    <property type="entry name" value="Glucose-6-phosphate isomerase like protein, domain 1"/>
    <property type="match status" value="1"/>
</dbReference>
<dbReference type="InterPro" id="IPR023591">
    <property type="entry name" value="Ribosomal_uS2_flav_dom_sf"/>
</dbReference>
<proteinExistence type="inferred from homology"/>